<evidence type="ECO:0000313" key="4">
    <source>
        <dbReference type="Proteomes" id="UP001174156"/>
    </source>
</evidence>
<dbReference type="EMBL" id="JARTMM020000001">
    <property type="protein sequence ID" value="MEC5495675.1"/>
    <property type="molecule type" value="Genomic_DNA"/>
</dbReference>
<evidence type="ECO:0000256" key="1">
    <source>
        <dbReference type="SAM" id="Phobius"/>
    </source>
</evidence>
<keyword evidence="1" id="KW-0472">Membrane</keyword>
<proteinExistence type="predicted"/>
<evidence type="ECO:0008006" key="5">
    <source>
        <dbReference type="Google" id="ProtNLM"/>
    </source>
</evidence>
<evidence type="ECO:0000313" key="3">
    <source>
        <dbReference type="EMBL" id="MEC5495675.1"/>
    </source>
</evidence>
<accession>A0A5P3MGD0</accession>
<gene>
    <name evidence="3" type="ORF">P9867_003710</name>
    <name evidence="2" type="ORF">P9867_19820</name>
</gene>
<feature type="transmembrane region" description="Helical" evidence="1">
    <location>
        <begin position="12"/>
        <end position="30"/>
    </location>
</feature>
<reference evidence="3" key="3">
    <citation type="submission" date="2024-01" db="EMBL/GenBank/DDBJ databases">
        <authorList>
            <person name="Macesic N."/>
        </authorList>
    </citation>
    <scope>NUCLEOTIDE SEQUENCE</scope>
    <source>
        <strain evidence="3">CPO519</strain>
    </source>
</reference>
<dbReference type="AlphaFoldDB" id="A0A5P3MGD0"/>
<keyword evidence="1" id="KW-0812">Transmembrane</keyword>
<reference evidence="3 4" key="1">
    <citation type="journal article" date="2023" name="Nat. Commun.">
        <title>Genomic dissection of endemic carbapenem resistance reveals metallo-beta-lactamase dissemination through clonal, plasmid and integron transfer.</title>
        <authorList>
            <person name="Macesic N."/>
            <person name="Hawkey J."/>
            <person name="Vezina B."/>
            <person name="Wisniewski J.A."/>
            <person name="Cottingham H."/>
            <person name="Blakeway L.V."/>
            <person name="Harshegyi T."/>
            <person name="Pragastis K."/>
            <person name="Badoordeen G.Z."/>
            <person name="Dennison A."/>
            <person name="Spelman D.W."/>
            <person name="Jenney A.W.J."/>
            <person name="Peleg A.Y."/>
        </authorList>
    </citation>
    <scope>NUCLEOTIDE SEQUENCE [LARGE SCALE GENOMIC DNA]</scope>
    <source>
        <strain evidence="3 4">CPO519</strain>
    </source>
</reference>
<comment type="caution">
    <text evidence="2">The sequence shown here is derived from an EMBL/GenBank/DDBJ whole genome shotgun (WGS) entry which is preliminary data.</text>
</comment>
<protein>
    <recommendedName>
        <fullName evidence="5">Holin</fullName>
    </recommendedName>
</protein>
<organism evidence="2">
    <name type="scientific">Acinetobacter baumannii</name>
    <dbReference type="NCBI Taxonomy" id="470"/>
    <lineage>
        <taxon>Bacteria</taxon>
        <taxon>Pseudomonadati</taxon>
        <taxon>Pseudomonadota</taxon>
        <taxon>Gammaproteobacteria</taxon>
        <taxon>Moraxellales</taxon>
        <taxon>Moraxellaceae</taxon>
        <taxon>Acinetobacter</taxon>
        <taxon>Acinetobacter calcoaceticus/baumannii complex</taxon>
    </lineage>
</organism>
<dbReference type="Proteomes" id="UP001174156">
    <property type="component" value="Unassembled WGS sequence"/>
</dbReference>
<name>A0A5P3MGD0_ACIBA</name>
<reference evidence="2" key="2">
    <citation type="submission" date="2023-01" db="EMBL/GenBank/DDBJ databases">
        <title>Genomic dissection of endemic carbapenem resistance: metallo-beta-lactamase gene dissemination through clonal, plasmid and integron transfer pathways.</title>
        <authorList>
            <person name="Macesic N."/>
        </authorList>
    </citation>
    <scope>NUCLEOTIDE SEQUENCE</scope>
    <source>
        <strain evidence="2">CPO519</strain>
    </source>
</reference>
<keyword evidence="1" id="KW-1133">Transmembrane helix</keyword>
<evidence type="ECO:0000313" key="2">
    <source>
        <dbReference type="EMBL" id="MDK4883799.1"/>
    </source>
</evidence>
<sequence>MSTIINFLSNPAVGGVAAICTILTTIWGIIQTIRVKKLSQEISNLKTSKKTDTDQRQVKTHDRSTYVEQANDITINHGSD</sequence>
<dbReference type="EMBL" id="JARTMM010000141">
    <property type="protein sequence ID" value="MDK4883799.1"/>
    <property type="molecule type" value="Genomic_DNA"/>
</dbReference>
<dbReference type="RefSeq" id="WP_000104011.1">
    <property type="nucleotide sequence ID" value="NZ_CP191648.1"/>
</dbReference>